<name>A0A2T0TVC4_9ACTN</name>
<evidence type="ECO:0000313" key="3">
    <source>
        <dbReference type="Proteomes" id="UP000239210"/>
    </source>
</evidence>
<feature type="region of interest" description="Disordered" evidence="1">
    <location>
        <begin position="1"/>
        <end position="76"/>
    </location>
</feature>
<dbReference type="SUPFAM" id="SSF51219">
    <property type="entry name" value="TRAP-like"/>
    <property type="match status" value="1"/>
</dbReference>
<dbReference type="Pfam" id="PF01987">
    <property type="entry name" value="AIM24"/>
    <property type="match status" value="1"/>
</dbReference>
<dbReference type="PANTHER" id="PTHR38074:SF1">
    <property type="entry name" value="ALTERED INHERITANCE OF MITOCHONDRIA PROTEIN 24, MITOCHONDRIAL"/>
    <property type="match status" value="1"/>
</dbReference>
<keyword evidence="3" id="KW-1185">Reference proteome</keyword>
<gene>
    <name evidence="2" type="ORF">LY71_10596</name>
</gene>
<sequence>MTYPPGNPYGGQPGPGGNPYGQPQPGYGQPPPGYGQPSPGYGQPPPGYGQPQPGYGGPPQPAASPTGTTLNPRTLPDDDNVNPYVFCVSLNGDWFMSKGAMLAYYGDVRFEAVTEYSSVQGWVAARFSSPVYVQDWVVATGHGKVLIGDRGFDLNSYDLDDGNLTIKAGNLCAFSPQLELKQSIVPGFVTLIGTGKFIASSNGPVIFVEPPFRADPEALLGWADCPSPSVHHDAQWMTQNIRAMISGALGRASGEERQYDFTGTGTILLQSSEVAREDPAVLRLVESQTQLLTDSQAGSLGQRLIARAQQQH</sequence>
<dbReference type="PANTHER" id="PTHR38074">
    <property type="entry name" value="ALTERED INHERITANCE OF MITOCHONDRIA PROTEIN 24, MITOCHONDRIAL"/>
    <property type="match status" value="1"/>
</dbReference>
<dbReference type="RefSeq" id="WP_211297228.1">
    <property type="nucleotide sequence ID" value="NZ_PVTG01000005.1"/>
</dbReference>
<feature type="compositionally biased region" description="Gly residues" evidence="1">
    <location>
        <begin position="8"/>
        <end position="19"/>
    </location>
</feature>
<reference evidence="2 3" key="1">
    <citation type="submission" date="2018-03" db="EMBL/GenBank/DDBJ databases">
        <title>Genomic Encyclopedia of Archaeal and Bacterial Type Strains, Phase II (KMG-II): from individual species to whole genera.</title>
        <authorList>
            <person name="Goeker M."/>
        </authorList>
    </citation>
    <scope>NUCLEOTIDE SEQUENCE [LARGE SCALE GENOMIC DNA]</scope>
    <source>
        <strain evidence="2 3">DSM 45416</strain>
    </source>
</reference>
<proteinExistence type="predicted"/>
<feature type="compositionally biased region" description="Polar residues" evidence="1">
    <location>
        <begin position="63"/>
        <end position="72"/>
    </location>
</feature>
<dbReference type="InterPro" id="IPR036983">
    <property type="entry name" value="AIM24_sf"/>
</dbReference>
<protein>
    <submittedName>
        <fullName evidence="2">Uncharacterized protein (AIM24 family)</fullName>
    </submittedName>
</protein>
<dbReference type="Proteomes" id="UP000239210">
    <property type="component" value="Unassembled WGS sequence"/>
</dbReference>
<evidence type="ECO:0000256" key="1">
    <source>
        <dbReference type="SAM" id="MobiDB-lite"/>
    </source>
</evidence>
<dbReference type="InterPro" id="IPR002838">
    <property type="entry name" value="AIM24"/>
</dbReference>
<dbReference type="InterPro" id="IPR016031">
    <property type="entry name" value="Trp_RNA-bd_attenuator-like_dom"/>
</dbReference>
<accession>A0A2T0TVC4</accession>
<comment type="caution">
    <text evidence="2">The sequence shown here is derived from an EMBL/GenBank/DDBJ whole genome shotgun (WGS) entry which is preliminary data.</text>
</comment>
<dbReference type="Gene3D" id="3.60.160.10">
    <property type="entry name" value="Mitochondrial biogenesis AIM24"/>
    <property type="match status" value="2"/>
</dbReference>
<dbReference type="EMBL" id="PVTG01000005">
    <property type="protein sequence ID" value="PRY49652.1"/>
    <property type="molecule type" value="Genomic_DNA"/>
</dbReference>
<organism evidence="2 3">
    <name type="scientific">Geodermatophilus tzadiensis</name>
    <dbReference type="NCBI Taxonomy" id="1137988"/>
    <lineage>
        <taxon>Bacteria</taxon>
        <taxon>Bacillati</taxon>
        <taxon>Actinomycetota</taxon>
        <taxon>Actinomycetes</taxon>
        <taxon>Geodermatophilales</taxon>
        <taxon>Geodermatophilaceae</taxon>
        <taxon>Geodermatophilus</taxon>
    </lineage>
</organism>
<dbReference type="AlphaFoldDB" id="A0A2T0TVC4"/>
<evidence type="ECO:0000313" key="2">
    <source>
        <dbReference type="EMBL" id="PRY49652.1"/>
    </source>
</evidence>